<evidence type="ECO:0000313" key="3">
    <source>
        <dbReference type="Proteomes" id="UP000293433"/>
    </source>
</evidence>
<feature type="region of interest" description="Disordered" evidence="1">
    <location>
        <begin position="1"/>
        <end position="188"/>
    </location>
</feature>
<comment type="caution">
    <text evidence="2">The sequence shown here is derived from an EMBL/GenBank/DDBJ whole genome shotgun (WGS) entry which is preliminary data.</text>
</comment>
<reference evidence="2 3" key="1">
    <citation type="submission" date="2019-02" db="EMBL/GenBank/DDBJ databases">
        <title>Genomic Encyclopedia of Type Strains, Phase IV (KMG-IV): sequencing the most valuable type-strain genomes for metagenomic binning, comparative biology and taxonomic classification.</title>
        <authorList>
            <person name="Goeker M."/>
        </authorList>
    </citation>
    <scope>NUCLEOTIDE SEQUENCE [LARGE SCALE GENOMIC DNA]</scope>
    <source>
        <strain evidence="2 3">DSM 10617</strain>
    </source>
</reference>
<feature type="compositionally biased region" description="Basic and acidic residues" evidence="1">
    <location>
        <begin position="156"/>
        <end position="177"/>
    </location>
</feature>
<feature type="compositionally biased region" description="Basic and acidic residues" evidence="1">
    <location>
        <begin position="140"/>
        <end position="149"/>
    </location>
</feature>
<feature type="compositionally biased region" description="Basic and acidic residues" evidence="1">
    <location>
        <begin position="66"/>
        <end position="82"/>
    </location>
</feature>
<evidence type="ECO:0000313" key="2">
    <source>
        <dbReference type="EMBL" id="RZS56706.1"/>
    </source>
</evidence>
<evidence type="ECO:0000256" key="1">
    <source>
        <dbReference type="SAM" id="MobiDB-lite"/>
    </source>
</evidence>
<feature type="compositionally biased region" description="Basic and acidic residues" evidence="1">
    <location>
        <begin position="1"/>
        <end position="14"/>
    </location>
</feature>
<organism evidence="2 3">
    <name type="scientific">Sphaerotilus mobilis</name>
    <dbReference type="NCBI Taxonomy" id="47994"/>
    <lineage>
        <taxon>Bacteria</taxon>
        <taxon>Pseudomonadati</taxon>
        <taxon>Pseudomonadota</taxon>
        <taxon>Betaproteobacteria</taxon>
        <taxon>Burkholderiales</taxon>
        <taxon>Sphaerotilaceae</taxon>
        <taxon>Sphaerotilus</taxon>
    </lineage>
</organism>
<dbReference type="EMBL" id="SGWV01000008">
    <property type="protein sequence ID" value="RZS56706.1"/>
    <property type="molecule type" value="Genomic_DNA"/>
</dbReference>
<sequence>MVERRGDRGCDRHVAPAVPACRGHSRGRVRGRASGVPRVAARRDGHPRVGQGGRADPGRNAARAAARADRRGGDRRHADRTAVRAGRLGGPREAPNVDRHVVPGAAGHRVDQPVDRHGEGRHADLGVADHAGLGRARRAGQSDHRDGRRGGGWRGQPDHRDQRDHFSGRDVGRRAGPVERPGADPGGAFRTALARTRCAAGTTLRARPVQPAPRPAWGAGARRQGRAPACDVVLTGWRATWTTTATRHRVISSA</sequence>
<dbReference type="Proteomes" id="UP000293433">
    <property type="component" value="Unassembled WGS sequence"/>
</dbReference>
<dbReference type="AlphaFoldDB" id="A0A4Q7LPP3"/>
<keyword evidence="3" id="KW-1185">Reference proteome</keyword>
<gene>
    <name evidence="2" type="ORF">EV685_1259</name>
</gene>
<feature type="compositionally biased region" description="Basic and acidic residues" evidence="1">
    <location>
        <begin position="108"/>
        <end position="124"/>
    </location>
</feature>
<protein>
    <submittedName>
        <fullName evidence="2">Uncharacterized protein</fullName>
    </submittedName>
</protein>
<proteinExistence type="predicted"/>
<accession>A0A4Q7LPP3</accession>
<name>A0A4Q7LPP3_9BURK</name>